<comment type="catalytic activity">
    <reaction evidence="1">
        <text>ATP + H2O = ADP + phosphate + H(+)</text>
        <dbReference type="Rhea" id="RHEA:13065"/>
        <dbReference type="ChEBI" id="CHEBI:15377"/>
        <dbReference type="ChEBI" id="CHEBI:15378"/>
        <dbReference type="ChEBI" id="CHEBI:30616"/>
        <dbReference type="ChEBI" id="CHEBI:43474"/>
        <dbReference type="ChEBI" id="CHEBI:456216"/>
        <dbReference type="EC" id="5.6.2.3"/>
    </reaction>
</comment>
<name>A0AA36EK19_LACSI</name>
<keyword evidence="1" id="KW-0234">DNA repair</keyword>
<dbReference type="Proteomes" id="UP001177003">
    <property type="component" value="Chromosome 8"/>
</dbReference>
<organism evidence="3 4">
    <name type="scientific">Lactuca saligna</name>
    <name type="common">Willowleaf lettuce</name>
    <dbReference type="NCBI Taxonomy" id="75948"/>
    <lineage>
        <taxon>Eukaryota</taxon>
        <taxon>Viridiplantae</taxon>
        <taxon>Streptophyta</taxon>
        <taxon>Embryophyta</taxon>
        <taxon>Tracheophyta</taxon>
        <taxon>Spermatophyta</taxon>
        <taxon>Magnoliopsida</taxon>
        <taxon>eudicotyledons</taxon>
        <taxon>Gunneridae</taxon>
        <taxon>Pentapetalae</taxon>
        <taxon>asterids</taxon>
        <taxon>campanulids</taxon>
        <taxon>Asterales</taxon>
        <taxon>Asteraceae</taxon>
        <taxon>Cichorioideae</taxon>
        <taxon>Cichorieae</taxon>
        <taxon>Lactucinae</taxon>
        <taxon>Lactuca</taxon>
    </lineage>
</organism>
<comment type="cofactor">
    <cofactor evidence="1">
        <name>Mg(2+)</name>
        <dbReference type="ChEBI" id="CHEBI:18420"/>
    </cofactor>
</comment>
<keyword evidence="1" id="KW-0067">ATP-binding</keyword>
<accession>A0AA36EK19</accession>
<dbReference type="PANTHER" id="PTHR10492">
    <property type="match status" value="1"/>
</dbReference>
<dbReference type="InterPro" id="IPR010285">
    <property type="entry name" value="DNA_helicase_pif1-like_DEAD"/>
</dbReference>
<keyword evidence="1" id="KW-0227">DNA damage</keyword>
<dbReference type="EC" id="5.6.2.3" evidence="1"/>
<keyword evidence="1" id="KW-0378">Hydrolase</keyword>
<dbReference type="GO" id="GO:0016787">
    <property type="term" value="F:hydrolase activity"/>
    <property type="evidence" value="ECO:0007669"/>
    <property type="project" value="UniProtKB-KW"/>
</dbReference>
<dbReference type="Gene3D" id="3.40.50.300">
    <property type="entry name" value="P-loop containing nucleotide triphosphate hydrolases"/>
    <property type="match status" value="1"/>
</dbReference>
<keyword evidence="1" id="KW-0347">Helicase</keyword>
<evidence type="ECO:0000313" key="3">
    <source>
        <dbReference type="EMBL" id="CAI9298843.1"/>
    </source>
</evidence>
<dbReference type="GO" id="GO:0043139">
    <property type="term" value="F:5'-3' DNA helicase activity"/>
    <property type="evidence" value="ECO:0007669"/>
    <property type="project" value="UniProtKB-EC"/>
</dbReference>
<evidence type="ECO:0000256" key="1">
    <source>
        <dbReference type="RuleBase" id="RU363044"/>
    </source>
</evidence>
<dbReference type="GO" id="GO:0006281">
    <property type="term" value="P:DNA repair"/>
    <property type="evidence" value="ECO:0007669"/>
    <property type="project" value="UniProtKB-KW"/>
</dbReference>
<protein>
    <recommendedName>
        <fullName evidence="1">ATP-dependent DNA helicase</fullName>
        <ecNumber evidence="1">5.6.2.3</ecNumber>
    </recommendedName>
</protein>
<dbReference type="GO" id="GO:0000723">
    <property type="term" value="P:telomere maintenance"/>
    <property type="evidence" value="ECO:0007669"/>
    <property type="project" value="InterPro"/>
</dbReference>
<keyword evidence="4" id="KW-1185">Reference proteome</keyword>
<feature type="domain" description="DNA helicase Pif1-like DEAD-box helicase" evidence="2">
    <location>
        <begin position="46"/>
        <end position="175"/>
    </location>
</feature>
<dbReference type="Pfam" id="PF05970">
    <property type="entry name" value="PIF1"/>
    <property type="match status" value="1"/>
</dbReference>
<reference evidence="3" key="1">
    <citation type="submission" date="2023-04" db="EMBL/GenBank/DDBJ databases">
        <authorList>
            <person name="Vijverberg K."/>
            <person name="Xiong W."/>
            <person name="Schranz E."/>
        </authorList>
    </citation>
    <scope>NUCLEOTIDE SEQUENCE</scope>
</reference>
<gene>
    <name evidence="3" type="ORF">LSALG_LOCUS37585</name>
</gene>
<evidence type="ECO:0000313" key="4">
    <source>
        <dbReference type="Proteomes" id="UP001177003"/>
    </source>
</evidence>
<dbReference type="InterPro" id="IPR027417">
    <property type="entry name" value="P-loop_NTPase"/>
</dbReference>
<dbReference type="SUPFAM" id="SSF52540">
    <property type="entry name" value="P-loop containing nucleoside triphosphate hydrolases"/>
    <property type="match status" value="1"/>
</dbReference>
<sequence>MGDNIDDFDLPKINQNVNLEFVVFRDVEEEFSMVFEPEHLQARDFLNPEQKFMYDEVMWHIHNDIPGVSFIDGPGGTGKIFLYKALLANICSFGHTALVNASSGVAANNMPGGRITNSRFKIPLNLENNSVCKISRQSDTAQLLQAAKVIIWDTASMAKRHELEVISDKCFRSLDVEHKHRLWILTSNVASLVLYYQVVIYYKYESINRSMVLRLSITCR</sequence>
<dbReference type="EMBL" id="OX465084">
    <property type="protein sequence ID" value="CAI9298843.1"/>
    <property type="molecule type" value="Genomic_DNA"/>
</dbReference>
<keyword evidence="1" id="KW-0233">DNA recombination</keyword>
<comment type="similarity">
    <text evidence="1">Belongs to the helicase family.</text>
</comment>
<dbReference type="GO" id="GO:0005524">
    <property type="term" value="F:ATP binding"/>
    <property type="evidence" value="ECO:0007669"/>
    <property type="project" value="UniProtKB-KW"/>
</dbReference>
<dbReference type="GO" id="GO:0006310">
    <property type="term" value="P:DNA recombination"/>
    <property type="evidence" value="ECO:0007669"/>
    <property type="project" value="UniProtKB-KW"/>
</dbReference>
<dbReference type="AlphaFoldDB" id="A0AA36EK19"/>
<evidence type="ECO:0000259" key="2">
    <source>
        <dbReference type="Pfam" id="PF05970"/>
    </source>
</evidence>
<proteinExistence type="inferred from homology"/>
<keyword evidence="1" id="KW-0547">Nucleotide-binding</keyword>
<dbReference type="PANTHER" id="PTHR10492:SF94">
    <property type="entry name" value="ATP-DEPENDENT DNA HELICASE"/>
    <property type="match status" value="1"/>
</dbReference>